<comment type="caution">
    <text evidence="2">The sequence shown here is derived from an EMBL/GenBank/DDBJ whole genome shotgun (WGS) entry which is preliminary data.</text>
</comment>
<feature type="compositionally biased region" description="Basic residues" evidence="1">
    <location>
        <begin position="74"/>
        <end position="83"/>
    </location>
</feature>
<gene>
    <name evidence="2" type="ORF">EV646_104158</name>
</gene>
<organism evidence="2 3">
    <name type="scientific">Kribbella antiqua</name>
    <dbReference type="NCBI Taxonomy" id="2512217"/>
    <lineage>
        <taxon>Bacteria</taxon>
        <taxon>Bacillati</taxon>
        <taxon>Actinomycetota</taxon>
        <taxon>Actinomycetes</taxon>
        <taxon>Propionibacteriales</taxon>
        <taxon>Kribbellaceae</taxon>
        <taxon>Kribbella</taxon>
    </lineage>
</organism>
<accession>A0A4R2IS75</accession>
<proteinExistence type="predicted"/>
<sequence length="208" mass="22907">MTPPPHVWQPFPEHFRHLVPICFRRSAAGGGRGGCWWQLISWGCGRAFRSGRRGCRRRRSRRTARSGCGSAPRRPGRGVRRQRLQPAGCGDVRGCRFGRGSPAAAGVARYLPSATPAADSGTPRRNVGFCATSFSSQRSKSCAICRIAASATRSRQPSWLSMRPSWYLLRSTISRQPSSPAPSTVRRLALPHPQVFSPCFSGRRSFRG</sequence>
<feature type="region of interest" description="Disordered" evidence="1">
    <location>
        <begin position="56"/>
        <end position="83"/>
    </location>
</feature>
<evidence type="ECO:0000313" key="2">
    <source>
        <dbReference type="EMBL" id="TCO48341.1"/>
    </source>
</evidence>
<protein>
    <submittedName>
        <fullName evidence="2">Uncharacterized protein</fullName>
    </submittedName>
</protein>
<dbReference type="EMBL" id="SLWR01000004">
    <property type="protein sequence ID" value="TCO48341.1"/>
    <property type="molecule type" value="Genomic_DNA"/>
</dbReference>
<reference evidence="2 3" key="1">
    <citation type="journal article" date="2015" name="Stand. Genomic Sci.">
        <title>Genomic Encyclopedia of Bacterial and Archaeal Type Strains, Phase III: the genomes of soil and plant-associated and newly described type strains.</title>
        <authorList>
            <person name="Whitman W.B."/>
            <person name="Woyke T."/>
            <person name="Klenk H.P."/>
            <person name="Zhou Y."/>
            <person name="Lilburn T.G."/>
            <person name="Beck B.J."/>
            <person name="De Vos P."/>
            <person name="Vandamme P."/>
            <person name="Eisen J.A."/>
            <person name="Garrity G."/>
            <person name="Hugenholtz P."/>
            <person name="Kyrpides N.C."/>
        </authorList>
    </citation>
    <scope>NUCLEOTIDE SEQUENCE [LARGE SCALE GENOMIC DNA]</scope>
    <source>
        <strain evidence="2 3">VKM Ac-2541</strain>
    </source>
</reference>
<evidence type="ECO:0000313" key="3">
    <source>
        <dbReference type="Proteomes" id="UP000295573"/>
    </source>
</evidence>
<keyword evidence="3" id="KW-1185">Reference proteome</keyword>
<evidence type="ECO:0000256" key="1">
    <source>
        <dbReference type="SAM" id="MobiDB-lite"/>
    </source>
</evidence>
<dbReference type="AlphaFoldDB" id="A0A4R2IS75"/>
<dbReference type="Proteomes" id="UP000295573">
    <property type="component" value="Unassembled WGS sequence"/>
</dbReference>
<name>A0A4R2IS75_9ACTN</name>